<reference evidence="1" key="1">
    <citation type="submission" date="2014-09" db="EMBL/GenBank/DDBJ databases">
        <authorList>
            <person name="Magalhaes I.L.F."/>
            <person name="Oliveira U."/>
            <person name="Santos F.R."/>
            <person name="Vidigal T.H.D.A."/>
            <person name="Brescovit A.D."/>
            <person name="Santos A.J."/>
        </authorList>
    </citation>
    <scope>NUCLEOTIDE SEQUENCE</scope>
    <source>
        <tissue evidence="1">Shoot tissue taken approximately 20 cm above the soil surface</tissue>
    </source>
</reference>
<dbReference type="AlphaFoldDB" id="A0A0A8ZPZ7"/>
<reference evidence="1" key="2">
    <citation type="journal article" date="2015" name="Data Brief">
        <title>Shoot transcriptome of the giant reed, Arundo donax.</title>
        <authorList>
            <person name="Barrero R.A."/>
            <person name="Guerrero F.D."/>
            <person name="Moolhuijzen P."/>
            <person name="Goolsby J.A."/>
            <person name="Tidwell J."/>
            <person name="Bellgard S.E."/>
            <person name="Bellgard M.I."/>
        </authorList>
    </citation>
    <scope>NUCLEOTIDE SEQUENCE</scope>
    <source>
        <tissue evidence="1">Shoot tissue taken approximately 20 cm above the soil surface</tissue>
    </source>
</reference>
<sequence length="33" mass="3756">MLPGKKNQGTSGKAFMTRIFKKKPKMYMSYVTG</sequence>
<proteinExistence type="predicted"/>
<dbReference type="EMBL" id="GBRH01259065">
    <property type="protein sequence ID" value="JAD38830.1"/>
    <property type="molecule type" value="Transcribed_RNA"/>
</dbReference>
<protein>
    <submittedName>
        <fullName evidence="1">Uncharacterized protein</fullName>
    </submittedName>
</protein>
<accession>A0A0A8ZPZ7</accession>
<organism evidence="1">
    <name type="scientific">Arundo donax</name>
    <name type="common">Giant reed</name>
    <name type="synonym">Donax arundinaceus</name>
    <dbReference type="NCBI Taxonomy" id="35708"/>
    <lineage>
        <taxon>Eukaryota</taxon>
        <taxon>Viridiplantae</taxon>
        <taxon>Streptophyta</taxon>
        <taxon>Embryophyta</taxon>
        <taxon>Tracheophyta</taxon>
        <taxon>Spermatophyta</taxon>
        <taxon>Magnoliopsida</taxon>
        <taxon>Liliopsida</taxon>
        <taxon>Poales</taxon>
        <taxon>Poaceae</taxon>
        <taxon>PACMAD clade</taxon>
        <taxon>Arundinoideae</taxon>
        <taxon>Arundineae</taxon>
        <taxon>Arundo</taxon>
    </lineage>
</organism>
<name>A0A0A8ZPZ7_ARUDO</name>
<evidence type="ECO:0000313" key="1">
    <source>
        <dbReference type="EMBL" id="JAD38830.1"/>
    </source>
</evidence>